<organism evidence="2 3">
    <name type="scientific">Colletotrichum kahawae</name>
    <name type="common">Coffee berry disease fungus</name>
    <dbReference type="NCBI Taxonomy" id="34407"/>
    <lineage>
        <taxon>Eukaryota</taxon>
        <taxon>Fungi</taxon>
        <taxon>Dikarya</taxon>
        <taxon>Ascomycota</taxon>
        <taxon>Pezizomycotina</taxon>
        <taxon>Sordariomycetes</taxon>
        <taxon>Hypocreomycetidae</taxon>
        <taxon>Glomerellales</taxon>
        <taxon>Glomerellaceae</taxon>
        <taxon>Colletotrichum</taxon>
        <taxon>Colletotrichum gloeosporioides species complex</taxon>
    </lineage>
</organism>
<sequence length="987" mass="107340">MHRSLPLFLAISLSNLSPSLASPSGFDNPSAEYRPKFRYWLPDASVPLQSVIDDVNHLAEVGAGGLEFLPFYNYGLGPALTDWSIYGFGTEAFKDVLAAALNAAAAHGLKLDLALGANQGAGVPSVVETAGLAKELIYGNVTVPSGKLYSGSVPTPNVQYNMLTGFMNTPESWGANNLVAVVAGKILTEVHLAEYFYMSVLEEDTLVDLTNVTNQGNLSWIAPEGDGTWIVFGIYERYTNQRSCVSIANATTALGNGSWVMTDFWDQQILSHDTIASLVKEAGEYVWEDSMEMQAALPWTDGLASRFESLHGYSITKYLPILFHATNAWGGYLPPYNVTYTLGEYATDGGPYVQDYKSALTPGYLEYLEHYNTWASTKGLKLSTQPAYNMPVDMTQAVPHVQVPELESLGFSESINEYRQFTGAAHLAGRNVISTELGAVLGSAYKQTIPNLKALLDGSFAAGVNNVVLHGYAYSGQYPGTTWPGYTPFQYEYSDMWGPRQPAWGHFNDLMTYSARNSMIMRQGVPKVDLAFYYFEVPFKSGASVYNKTDMNEYGYTFEYLGPSNLVSDDAVVSDGVLAPEGPGYAALVIYNQSQITPNASSALVRFARGGLPIYIVGTLPNVTIGMNGQEEVSSSMDELLTYNSVRHLGTEAFSPSVLIADDVLPRVNTHGNSNASNLYTFWTSDSSSQSAYVYLYNTGEDATFDISLSARPNTAPFVLDAWAGKRTALVVYQTTSAGITTRVRLKAHQTLILELSGSTENNLFVVEHSPNVESVHSSPSENLDVGVHGSEEAWVKLSNGTRITLPAAVVPAQAVVTLTPWHLVVKSYGPSANNDTLEGEITTIDVGQLDTLRPWTNISGIEHLSGVGTYSTNFEWVVDNQAAATIDFGTVLNTLRAWVNGKELPPVDPTEPVADISSFIITGNNTLKVEVTTTLFNSIKANVDRVFSIGFGPQTPTYYTETAWENFGLIGPVELRSLRTSTIPLR</sequence>
<comment type="caution">
    <text evidence="2">The sequence shown here is derived from an EMBL/GenBank/DDBJ whole genome shotgun (WGS) entry which is preliminary data.</text>
</comment>
<keyword evidence="3" id="KW-1185">Reference proteome</keyword>
<dbReference type="AlphaFoldDB" id="A0AAE0D755"/>
<gene>
    <name evidence="2" type="ORF">CKAH01_16201</name>
</gene>
<feature type="chain" id="PRO_5042242992" evidence="1">
    <location>
        <begin position="22"/>
        <end position="987"/>
    </location>
</feature>
<evidence type="ECO:0000256" key="1">
    <source>
        <dbReference type="SAM" id="SignalP"/>
    </source>
</evidence>
<dbReference type="InterPro" id="IPR008979">
    <property type="entry name" value="Galactose-bd-like_sf"/>
</dbReference>
<dbReference type="SUPFAM" id="SSF49785">
    <property type="entry name" value="Galactose-binding domain-like"/>
    <property type="match status" value="1"/>
</dbReference>
<accession>A0AAE0D755</accession>
<dbReference type="Proteomes" id="UP001281614">
    <property type="component" value="Unassembled WGS sequence"/>
</dbReference>
<reference evidence="2" key="1">
    <citation type="submission" date="2023-02" db="EMBL/GenBank/DDBJ databases">
        <title>Colletotrichum kahawae CIFC_Que2 genome sequencing and assembly.</title>
        <authorList>
            <person name="Baroncelli R."/>
        </authorList>
    </citation>
    <scope>NUCLEOTIDE SEQUENCE</scope>
    <source>
        <strain evidence="2">CIFC_Que2</strain>
    </source>
</reference>
<dbReference type="PANTHER" id="PTHR36848">
    <property type="entry name" value="DNA-BINDING PROTEIN (PUTATIVE SECRETED PROTEIN)-RELATED"/>
    <property type="match status" value="1"/>
</dbReference>
<protein>
    <submittedName>
        <fullName evidence="2">Secreted protein</fullName>
    </submittedName>
</protein>
<dbReference type="EMBL" id="VYYT01000155">
    <property type="protein sequence ID" value="KAK2762365.1"/>
    <property type="molecule type" value="Genomic_DNA"/>
</dbReference>
<evidence type="ECO:0000313" key="3">
    <source>
        <dbReference type="Proteomes" id="UP001281614"/>
    </source>
</evidence>
<proteinExistence type="predicted"/>
<dbReference type="InterPro" id="IPR053161">
    <property type="entry name" value="Ulvan_degrading_GH"/>
</dbReference>
<dbReference type="Pfam" id="PF17132">
    <property type="entry name" value="Glyco_hydro_106"/>
    <property type="match status" value="1"/>
</dbReference>
<evidence type="ECO:0000313" key="2">
    <source>
        <dbReference type="EMBL" id="KAK2762365.1"/>
    </source>
</evidence>
<dbReference type="Gene3D" id="2.60.120.260">
    <property type="entry name" value="Galactose-binding domain-like"/>
    <property type="match status" value="1"/>
</dbReference>
<feature type="signal peptide" evidence="1">
    <location>
        <begin position="1"/>
        <end position="21"/>
    </location>
</feature>
<keyword evidence="1" id="KW-0732">Signal</keyword>
<name>A0AAE0D755_COLKA</name>
<dbReference type="PANTHER" id="PTHR36848:SF2">
    <property type="entry name" value="SECRETED PROTEIN"/>
    <property type="match status" value="1"/>
</dbReference>